<sequence>MNLKRESNLDKSSTHAQRIRDVEVLFIDEVSMMEKKLFHAVDGMLRRIRNPGRDDVWKKPFGGRHIVLVGDVAQLPVIQGKGIWNEPLFYEHFKIVNLTINKRQRDSTFLSVLNKIRFGIIDQEVESYLQQHAINDDIESNPHLFNIKSTFILTPHRKSRDHYNNLILNRLQGAVKVYESIDIGPDGSLLTPQMAERCVSQNRCMFVKTLRLKKNARVILLRNLDIENGWVNGTICRVLDMLHWGVVVCKESNYHHRMNIMRQRWNITPKNQTAESYRIQLPLDLAYALTIHKTQGLTLDDVIIDMKNVWQSGQAYVAMSRVRNDQNLKILSYDKSNIKIDPYYKALIKWFIDVDHFHGQFKKETRPIPIESVVPKDLYDSDGYDSDSDFVGMDTHEDLQPPEPVRDFVKDNQ</sequence>
<feature type="non-terminal residue" evidence="13">
    <location>
        <position position="413"/>
    </location>
</feature>
<comment type="cofactor">
    <cofactor evidence="9">
        <name>Mg(2+)</name>
        <dbReference type="ChEBI" id="CHEBI:18420"/>
    </cofactor>
</comment>
<keyword evidence="4 9" id="KW-0347">Helicase</keyword>
<keyword evidence="3 9" id="KW-0378">Hydrolase</keyword>
<evidence type="ECO:0000256" key="1">
    <source>
        <dbReference type="ARBA" id="ARBA00022741"/>
    </source>
</evidence>
<evidence type="ECO:0000256" key="6">
    <source>
        <dbReference type="ARBA" id="ARBA00023125"/>
    </source>
</evidence>
<evidence type="ECO:0000256" key="8">
    <source>
        <dbReference type="ARBA" id="ARBA00023235"/>
    </source>
</evidence>
<dbReference type="GO" id="GO:0006281">
    <property type="term" value="P:DNA repair"/>
    <property type="evidence" value="ECO:0007669"/>
    <property type="project" value="UniProtKB-KW"/>
</dbReference>
<keyword evidence="2 9" id="KW-0227">DNA damage</keyword>
<dbReference type="Gene3D" id="3.40.50.300">
    <property type="entry name" value="P-loop containing nucleotide triphosphate hydrolases"/>
    <property type="match status" value="2"/>
</dbReference>
<keyword evidence="7 9" id="KW-0234">DNA repair</keyword>
<organism evidence="13 14">
    <name type="scientific">Leptotrombidium deliense</name>
    <dbReference type="NCBI Taxonomy" id="299467"/>
    <lineage>
        <taxon>Eukaryota</taxon>
        <taxon>Metazoa</taxon>
        <taxon>Ecdysozoa</taxon>
        <taxon>Arthropoda</taxon>
        <taxon>Chelicerata</taxon>
        <taxon>Arachnida</taxon>
        <taxon>Acari</taxon>
        <taxon>Acariformes</taxon>
        <taxon>Trombidiformes</taxon>
        <taxon>Prostigmata</taxon>
        <taxon>Anystina</taxon>
        <taxon>Parasitengona</taxon>
        <taxon>Trombiculoidea</taxon>
        <taxon>Trombiculidae</taxon>
        <taxon>Leptotrombidium</taxon>
    </lineage>
</organism>
<evidence type="ECO:0000256" key="10">
    <source>
        <dbReference type="SAM" id="MobiDB-lite"/>
    </source>
</evidence>
<evidence type="ECO:0000256" key="7">
    <source>
        <dbReference type="ARBA" id="ARBA00023204"/>
    </source>
</evidence>
<dbReference type="InterPro" id="IPR051055">
    <property type="entry name" value="PIF1_helicase"/>
</dbReference>
<evidence type="ECO:0000256" key="5">
    <source>
        <dbReference type="ARBA" id="ARBA00022840"/>
    </source>
</evidence>
<dbReference type="EMBL" id="NCKV01020900">
    <property type="protein sequence ID" value="RWS19995.1"/>
    <property type="molecule type" value="Genomic_DNA"/>
</dbReference>
<dbReference type="AlphaFoldDB" id="A0A443RXU0"/>
<evidence type="ECO:0000256" key="4">
    <source>
        <dbReference type="ARBA" id="ARBA00022806"/>
    </source>
</evidence>
<dbReference type="SUPFAM" id="SSF52540">
    <property type="entry name" value="P-loop containing nucleoside triphosphate hydrolases"/>
    <property type="match status" value="1"/>
</dbReference>
<reference evidence="13 14" key="1">
    <citation type="journal article" date="2018" name="Gigascience">
        <title>Genomes of trombidid mites reveal novel predicted allergens and laterally-transferred genes associated with secondary metabolism.</title>
        <authorList>
            <person name="Dong X."/>
            <person name="Chaisiri K."/>
            <person name="Xia D."/>
            <person name="Armstrong S.D."/>
            <person name="Fang Y."/>
            <person name="Donnelly M.J."/>
            <person name="Kadowaki T."/>
            <person name="McGarry J.W."/>
            <person name="Darby A.C."/>
            <person name="Makepeace B.L."/>
        </authorList>
    </citation>
    <scope>NUCLEOTIDE SEQUENCE [LARGE SCALE GENOMIC DNA]</scope>
    <source>
        <strain evidence="13">UoL-UT</strain>
    </source>
</reference>
<evidence type="ECO:0000259" key="12">
    <source>
        <dbReference type="Pfam" id="PF21530"/>
    </source>
</evidence>
<evidence type="ECO:0000313" key="14">
    <source>
        <dbReference type="Proteomes" id="UP000288716"/>
    </source>
</evidence>
<feature type="region of interest" description="Disordered" evidence="10">
    <location>
        <begin position="379"/>
        <end position="413"/>
    </location>
</feature>
<feature type="compositionally biased region" description="Basic and acidic residues" evidence="10">
    <location>
        <begin position="394"/>
        <end position="413"/>
    </location>
</feature>
<dbReference type="InterPro" id="IPR027417">
    <property type="entry name" value="P-loop_NTPase"/>
</dbReference>
<dbReference type="GO" id="GO:0043139">
    <property type="term" value="F:5'-3' DNA helicase activity"/>
    <property type="evidence" value="ECO:0007669"/>
    <property type="project" value="UniProtKB-EC"/>
</dbReference>
<feature type="domain" description="DNA helicase Pif1-like 2B" evidence="12">
    <location>
        <begin position="204"/>
        <end position="238"/>
    </location>
</feature>
<dbReference type="VEuPathDB" id="VectorBase:LDEU012045"/>
<dbReference type="PANTHER" id="PTHR47642:SF5">
    <property type="entry name" value="ATP-DEPENDENT DNA HELICASE"/>
    <property type="match status" value="1"/>
</dbReference>
<keyword evidence="9" id="KW-0233">DNA recombination</keyword>
<accession>A0A443RXU0</accession>
<protein>
    <recommendedName>
        <fullName evidence="9">ATP-dependent DNA helicase</fullName>
        <ecNumber evidence="9">5.6.2.3</ecNumber>
    </recommendedName>
</protein>
<dbReference type="GO" id="GO:0016887">
    <property type="term" value="F:ATP hydrolysis activity"/>
    <property type="evidence" value="ECO:0007669"/>
    <property type="project" value="RHEA"/>
</dbReference>
<dbReference type="GO" id="GO:0005524">
    <property type="term" value="F:ATP binding"/>
    <property type="evidence" value="ECO:0007669"/>
    <property type="project" value="UniProtKB-KW"/>
</dbReference>
<dbReference type="GO" id="GO:0006310">
    <property type="term" value="P:DNA recombination"/>
    <property type="evidence" value="ECO:0007669"/>
    <property type="project" value="UniProtKB-KW"/>
</dbReference>
<dbReference type="OrthoDB" id="6516430at2759"/>
<dbReference type="CDD" id="cd18809">
    <property type="entry name" value="SF1_C_RecD"/>
    <property type="match status" value="1"/>
</dbReference>
<dbReference type="Pfam" id="PF21530">
    <property type="entry name" value="Pif1_2B_dom"/>
    <property type="match status" value="1"/>
</dbReference>
<dbReference type="GO" id="GO:0000723">
    <property type="term" value="P:telomere maintenance"/>
    <property type="evidence" value="ECO:0007669"/>
    <property type="project" value="InterPro"/>
</dbReference>
<keyword evidence="6" id="KW-0238">DNA-binding</keyword>
<keyword evidence="14" id="KW-1185">Reference proteome</keyword>
<evidence type="ECO:0000256" key="9">
    <source>
        <dbReference type="RuleBase" id="RU363044"/>
    </source>
</evidence>
<dbReference type="InterPro" id="IPR010285">
    <property type="entry name" value="DNA_helicase_pif1-like_DEAD"/>
</dbReference>
<comment type="similarity">
    <text evidence="9">Belongs to the helicase family.</text>
</comment>
<comment type="catalytic activity">
    <reaction evidence="9">
        <text>ATP + H2O = ADP + phosphate + H(+)</text>
        <dbReference type="Rhea" id="RHEA:13065"/>
        <dbReference type="ChEBI" id="CHEBI:15377"/>
        <dbReference type="ChEBI" id="CHEBI:15378"/>
        <dbReference type="ChEBI" id="CHEBI:30616"/>
        <dbReference type="ChEBI" id="CHEBI:43474"/>
        <dbReference type="ChEBI" id="CHEBI:456216"/>
        <dbReference type="EC" id="5.6.2.3"/>
    </reaction>
</comment>
<dbReference type="Pfam" id="PF05970">
    <property type="entry name" value="PIF1"/>
    <property type="match status" value="1"/>
</dbReference>
<keyword evidence="8" id="KW-0413">Isomerase</keyword>
<dbReference type="Proteomes" id="UP000288716">
    <property type="component" value="Unassembled WGS sequence"/>
</dbReference>
<dbReference type="EC" id="5.6.2.3" evidence="9"/>
<gene>
    <name evidence="13" type="ORF">B4U80_12175</name>
</gene>
<dbReference type="STRING" id="299467.A0A443RXU0"/>
<feature type="domain" description="DNA helicase Pif1-like DEAD-box helicase" evidence="11">
    <location>
        <begin position="8"/>
        <end position="124"/>
    </location>
</feature>
<evidence type="ECO:0000313" key="13">
    <source>
        <dbReference type="EMBL" id="RWS19995.1"/>
    </source>
</evidence>
<keyword evidence="5 9" id="KW-0067">ATP-binding</keyword>
<dbReference type="PANTHER" id="PTHR47642">
    <property type="entry name" value="ATP-DEPENDENT DNA HELICASE"/>
    <property type="match status" value="1"/>
</dbReference>
<evidence type="ECO:0000256" key="2">
    <source>
        <dbReference type="ARBA" id="ARBA00022763"/>
    </source>
</evidence>
<name>A0A443RXU0_9ACAR</name>
<proteinExistence type="inferred from homology"/>
<keyword evidence="1 9" id="KW-0547">Nucleotide-binding</keyword>
<comment type="caution">
    <text evidence="13">The sequence shown here is derived from an EMBL/GenBank/DDBJ whole genome shotgun (WGS) entry which is preliminary data.</text>
</comment>
<evidence type="ECO:0000256" key="3">
    <source>
        <dbReference type="ARBA" id="ARBA00022801"/>
    </source>
</evidence>
<dbReference type="InterPro" id="IPR049163">
    <property type="entry name" value="Pif1-like_2B_dom"/>
</dbReference>
<evidence type="ECO:0000259" key="11">
    <source>
        <dbReference type="Pfam" id="PF05970"/>
    </source>
</evidence>